<comment type="caution">
    <text evidence="2">The sequence shown here is derived from an EMBL/GenBank/DDBJ whole genome shotgun (WGS) entry which is preliminary data.</text>
</comment>
<reference evidence="2 3" key="1">
    <citation type="submission" date="2019-03" db="EMBL/GenBank/DDBJ databases">
        <title>Genomic Encyclopedia of Type Strains, Phase IV (KMG-IV): sequencing the most valuable type-strain genomes for metagenomic binning, comparative biology and taxonomic classification.</title>
        <authorList>
            <person name="Goeker M."/>
        </authorList>
    </citation>
    <scope>NUCLEOTIDE SEQUENCE [LARGE SCALE GENOMIC DNA]</scope>
    <source>
        <strain evidence="2 3">DSM 19345</strain>
    </source>
</reference>
<gene>
    <name evidence="2" type="ORF">EDC22_11119</name>
</gene>
<evidence type="ECO:0000313" key="3">
    <source>
        <dbReference type="Proteomes" id="UP000295678"/>
    </source>
</evidence>
<keyword evidence="1" id="KW-0472">Membrane</keyword>
<feature type="transmembrane region" description="Helical" evidence="1">
    <location>
        <begin position="6"/>
        <end position="30"/>
    </location>
</feature>
<protein>
    <submittedName>
        <fullName evidence="2">Uncharacterized protein</fullName>
    </submittedName>
</protein>
<proteinExistence type="predicted"/>
<name>A0A4R3M1A8_9HYPH</name>
<keyword evidence="3" id="KW-1185">Reference proteome</keyword>
<evidence type="ECO:0000256" key="1">
    <source>
        <dbReference type="SAM" id="Phobius"/>
    </source>
</evidence>
<sequence length="37" mass="4104">MSGTEILVVAGILTMFAYFMVVLALADAMWRKARQAK</sequence>
<evidence type="ECO:0000313" key="2">
    <source>
        <dbReference type="EMBL" id="TCT06436.1"/>
    </source>
</evidence>
<keyword evidence="1" id="KW-1133">Transmembrane helix</keyword>
<organism evidence="2 3">
    <name type="scientific">Tepidamorphus gemmatus</name>
    <dbReference type="NCBI Taxonomy" id="747076"/>
    <lineage>
        <taxon>Bacteria</taxon>
        <taxon>Pseudomonadati</taxon>
        <taxon>Pseudomonadota</taxon>
        <taxon>Alphaproteobacteria</taxon>
        <taxon>Hyphomicrobiales</taxon>
        <taxon>Tepidamorphaceae</taxon>
        <taxon>Tepidamorphus</taxon>
    </lineage>
</organism>
<dbReference type="AlphaFoldDB" id="A0A4R3M1A8"/>
<keyword evidence="1" id="KW-0812">Transmembrane</keyword>
<accession>A0A4R3M1A8</accession>
<dbReference type="EMBL" id="SMAK01000011">
    <property type="protein sequence ID" value="TCT06436.1"/>
    <property type="molecule type" value="Genomic_DNA"/>
</dbReference>
<dbReference type="Proteomes" id="UP000295678">
    <property type="component" value="Unassembled WGS sequence"/>
</dbReference>